<evidence type="ECO:0000313" key="3">
    <source>
        <dbReference type="EMBL" id="GCE05753.1"/>
    </source>
</evidence>
<dbReference type="EMBL" id="BIFQ01000001">
    <property type="protein sequence ID" value="GCE05753.1"/>
    <property type="molecule type" value="Genomic_DNA"/>
</dbReference>
<dbReference type="RefSeq" id="WP_126596779.1">
    <property type="nucleotide sequence ID" value="NZ_BIFQ01000001.1"/>
</dbReference>
<dbReference type="AlphaFoldDB" id="A0A401ZG22"/>
<organism evidence="3 4">
    <name type="scientific">Dictyobacter aurantiacus</name>
    <dbReference type="NCBI Taxonomy" id="1936993"/>
    <lineage>
        <taxon>Bacteria</taxon>
        <taxon>Bacillati</taxon>
        <taxon>Chloroflexota</taxon>
        <taxon>Ktedonobacteria</taxon>
        <taxon>Ktedonobacterales</taxon>
        <taxon>Dictyobacteraceae</taxon>
        <taxon>Dictyobacter</taxon>
    </lineage>
</organism>
<feature type="region of interest" description="Disordered" evidence="1">
    <location>
        <begin position="292"/>
        <end position="314"/>
    </location>
</feature>
<dbReference type="Proteomes" id="UP000287224">
    <property type="component" value="Unassembled WGS sequence"/>
</dbReference>
<gene>
    <name evidence="3" type="ORF">KDAU_30820</name>
</gene>
<proteinExistence type="predicted"/>
<dbReference type="InterPro" id="IPR056906">
    <property type="entry name" value="ORF2/G2P_dom"/>
</dbReference>
<keyword evidence="4" id="KW-1185">Reference proteome</keyword>
<protein>
    <recommendedName>
        <fullName evidence="2">Replication-associated protein ORF2/G2P domain-containing protein</fullName>
    </recommendedName>
</protein>
<dbReference type="OrthoDB" id="143746at2"/>
<sequence>MCIDEIVLANYVDPLPSSIEGIRLAPISEQADFAEQAGTETLYFCPDSWALRHRFINQETGEVVRARCDRWSCLYCGPRKTDQWRQLIAAAEPELHVVLSRAGNTVEEAARALTTWVQFLRRGSKGRGKGRIGARPAFPIEYFAVLERHEKFEESGFHWHILIKGTDYLPKEMLDAAWSSATHGKNEFAWVDRVKNARAIGYVTKYLTKQIARGEKGTKERQREVTEAQLRQVSEHTFEVACDDEGKPIEHTRIQVDQVTSSARRIRYSRRFFPASVEELRFRLFSQLDDPDQLERDTMPAQPAPADTEEPGSPIEGEQLSETVFDEFAEAEQIQDEPPVRARWLLYEAEPFSKDVNEYRQRRRRALLEAMMVVRSGQWRISGRVISVWSFQRLQKQKQHFELAG</sequence>
<comment type="caution">
    <text evidence="3">The sequence shown here is derived from an EMBL/GenBank/DDBJ whole genome shotgun (WGS) entry which is preliminary data.</text>
</comment>
<accession>A0A401ZG22</accession>
<evidence type="ECO:0000313" key="4">
    <source>
        <dbReference type="Proteomes" id="UP000287224"/>
    </source>
</evidence>
<feature type="domain" description="Replication-associated protein ORF2/G2P" evidence="2">
    <location>
        <begin position="108"/>
        <end position="210"/>
    </location>
</feature>
<reference evidence="4" key="1">
    <citation type="submission" date="2018-12" db="EMBL/GenBank/DDBJ databases">
        <title>Tengunoibacter tsumagoiensis gen. nov., sp. nov., Dictyobacter kobayashii sp. nov., D. alpinus sp. nov., and D. joshuensis sp. nov. and description of Dictyobacteraceae fam. nov. within the order Ktedonobacterales isolated from Tengu-no-mugimeshi.</title>
        <authorList>
            <person name="Wang C.M."/>
            <person name="Zheng Y."/>
            <person name="Sakai Y."/>
            <person name="Toyoda A."/>
            <person name="Minakuchi Y."/>
            <person name="Abe K."/>
            <person name="Yokota A."/>
            <person name="Yabe S."/>
        </authorList>
    </citation>
    <scope>NUCLEOTIDE SEQUENCE [LARGE SCALE GENOMIC DNA]</scope>
    <source>
        <strain evidence="4">S-27</strain>
    </source>
</reference>
<evidence type="ECO:0000256" key="1">
    <source>
        <dbReference type="SAM" id="MobiDB-lite"/>
    </source>
</evidence>
<name>A0A401ZG22_9CHLR</name>
<dbReference type="Pfam" id="PF23343">
    <property type="entry name" value="REP_ORF2-G2P"/>
    <property type="match status" value="1"/>
</dbReference>
<evidence type="ECO:0000259" key="2">
    <source>
        <dbReference type="Pfam" id="PF23343"/>
    </source>
</evidence>